<keyword evidence="3" id="KW-1185">Reference proteome</keyword>
<dbReference type="HOGENOM" id="CLU_066633_0_0_6"/>
<proteinExistence type="predicted"/>
<dbReference type="PANTHER" id="PTHR43041">
    <property type="entry name" value="HYDROLASE, METALLO-BETA-LACTAMASE SUPERFAMILY"/>
    <property type="match status" value="1"/>
</dbReference>
<accession>W0DRU9</accession>
<dbReference type="AlphaFoldDB" id="W0DRU9"/>
<dbReference type="SUPFAM" id="SSF56281">
    <property type="entry name" value="Metallo-hydrolase/oxidoreductase"/>
    <property type="match status" value="1"/>
</dbReference>
<dbReference type="Gene3D" id="3.60.15.10">
    <property type="entry name" value="Ribonuclease Z/Hydroxyacylglutathione hydrolase-like"/>
    <property type="match status" value="1"/>
</dbReference>
<evidence type="ECO:0000259" key="1">
    <source>
        <dbReference type="SMART" id="SM00849"/>
    </source>
</evidence>
<dbReference type="SMART" id="SM00849">
    <property type="entry name" value="Lactamase_B"/>
    <property type="match status" value="1"/>
</dbReference>
<dbReference type="Pfam" id="PF19583">
    <property type="entry name" value="ODP"/>
    <property type="match status" value="1"/>
</dbReference>
<dbReference type="KEGG" id="tti:THITH_16875"/>
<dbReference type="InterPro" id="IPR045761">
    <property type="entry name" value="ODP_dom"/>
</dbReference>
<dbReference type="Proteomes" id="UP000005289">
    <property type="component" value="Chromosome"/>
</dbReference>
<name>W0DRU9_9GAMM</name>
<dbReference type="EMBL" id="CP007029">
    <property type="protein sequence ID" value="AHE99688.1"/>
    <property type="molecule type" value="Genomic_DNA"/>
</dbReference>
<reference evidence="2 3" key="1">
    <citation type="submission" date="2013-12" db="EMBL/GenBank/DDBJ databases">
        <authorList>
            <consortium name="DOE Joint Genome Institute"/>
            <person name="Muyzer G."/>
            <person name="Huntemann M."/>
            <person name="Han J."/>
            <person name="Chen A."/>
            <person name="Kyrpides N."/>
            <person name="Mavromatis K."/>
            <person name="Markowitz V."/>
            <person name="Palaniappan K."/>
            <person name="Ivanova N."/>
            <person name="Schaumberg A."/>
            <person name="Pati A."/>
            <person name="Liolios K."/>
            <person name="Nordberg H.P."/>
            <person name="Cantor M.N."/>
            <person name="Hua S.X."/>
            <person name="Woyke T."/>
        </authorList>
    </citation>
    <scope>NUCLEOTIDE SEQUENCE [LARGE SCALE GENOMIC DNA]</scope>
    <source>
        <strain evidence="2 3">ARh 1</strain>
    </source>
</reference>
<feature type="domain" description="Metallo-beta-lactamase" evidence="1">
    <location>
        <begin position="42"/>
        <end position="230"/>
    </location>
</feature>
<evidence type="ECO:0000313" key="2">
    <source>
        <dbReference type="EMBL" id="AHE99688.1"/>
    </source>
</evidence>
<dbReference type="RefSeq" id="WP_006746718.1">
    <property type="nucleotide sequence ID" value="NZ_CP007029.1"/>
</dbReference>
<dbReference type="InterPro" id="IPR036866">
    <property type="entry name" value="RibonucZ/Hydroxyglut_hydro"/>
</dbReference>
<organism evidence="2 3">
    <name type="scientific">Thioalkalivibrio paradoxus ARh 1</name>
    <dbReference type="NCBI Taxonomy" id="713585"/>
    <lineage>
        <taxon>Bacteria</taxon>
        <taxon>Pseudomonadati</taxon>
        <taxon>Pseudomonadota</taxon>
        <taxon>Gammaproteobacteria</taxon>
        <taxon>Chromatiales</taxon>
        <taxon>Ectothiorhodospiraceae</taxon>
        <taxon>Thioalkalivibrio</taxon>
    </lineage>
</organism>
<protein>
    <submittedName>
        <fullName evidence="2">Beta-lactamase</fullName>
    </submittedName>
</protein>
<gene>
    <name evidence="2" type="ORF">THITH_16875</name>
</gene>
<dbReference type="CDD" id="cd07709">
    <property type="entry name" value="flavodiiron_proteins_MBL-fold"/>
    <property type="match status" value="1"/>
</dbReference>
<sequence length="261" mass="29330">MAEKAQDRALGASAVSDRPVLFAQRGDRAVYWLGVPDETAFRCNVYLIRDGDTALIVDPGGRQYFDRLRERVASILPERAVTGMVLSHQDPDVAGSMVEWLRLNPRMTVFATPRTQVLIPHYGMADYAWHDMEREPEYRFPSGARLRFIAAPFLHFPGAAVTFDEDFGFLFSGDIWAALDIDWSLTVSDFDAHIPKLDLFHTEYMASNLAARGFLANLEGLEVQSILPQHGSIIGPALVQRAFDYLRNLRCGTDVIYPHLA</sequence>
<dbReference type="InterPro" id="IPR001279">
    <property type="entry name" value="Metallo-B-lactamas"/>
</dbReference>
<evidence type="ECO:0000313" key="3">
    <source>
        <dbReference type="Proteomes" id="UP000005289"/>
    </source>
</evidence>
<dbReference type="OrthoDB" id="9812260at2"/>
<dbReference type="STRING" id="713585.THITH_16875"/>
<dbReference type="PANTHER" id="PTHR43041:SF1">
    <property type="entry name" value="METALLO-BETA-LACTAMASE DOMAIN-CONTAINING PROTEIN"/>
    <property type="match status" value="1"/>
</dbReference>